<gene>
    <name evidence="6" type="ORF">Pth03_29820</name>
</gene>
<evidence type="ECO:0000313" key="7">
    <source>
        <dbReference type="Proteomes" id="UP000605992"/>
    </source>
</evidence>
<name>A0A8J3V0I9_9ACTN</name>
<dbReference type="InterPro" id="IPR036390">
    <property type="entry name" value="WH_DNA-bd_sf"/>
</dbReference>
<evidence type="ECO:0000256" key="3">
    <source>
        <dbReference type="ARBA" id="ARBA00023163"/>
    </source>
</evidence>
<dbReference type="PROSITE" id="PS51118">
    <property type="entry name" value="HTH_HXLR"/>
    <property type="match status" value="1"/>
</dbReference>
<proteinExistence type="predicted"/>
<comment type="caution">
    <text evidence="6">The sequence shown here is derived from an EMBL/GenBank/DDBJ whole genome shotgun (WGS) entry which is preliminary data.</text>
</comment>
<dbReference type="PANTHER" id="PTHR33204">
    <property type="entry name" value="TRANSCRIPTIONAL REGULATOR, MARR FAMILY"/>
    <property type="match status" value="1"/>
</dbReference>
<feature type="region of interest" description="Disordered" evidence="4">
    <location>
        <begin position="1"/>
        <end position="20"/>
    </location>
</feature>
<dbReference type="Proteomes" id="UP000605992">
    <property type="component" value="Unassembled WGS sequence"/>
</dbReference>
<dbReference type="GO" id="GO:0003677">
    <property type="term" value="F:DNA binding"/>
    <property type="evidence" value="ECO:0007669"/>
    <property type="project" value="UniProtKB-KW"/>
</dbReference>
<organism evidence="6 7">
    <name type="scientific">Planotetraspora thailandica</name>
    <dbReference type="NCBI Taxonomy" id="487172"/>
    <lineage>
        <taxon>Bacteria</taxon>
        <taxon>Bacillati</taxon>
        <taxon>Actinomycetota</taxon>
        <taxon>Actinomycetes</taxon>
        <taxon>Streptosporangiales</taxon>
        <taxon>Streptosporangiaceae</taxon>
        <taxon>Planotetraspora</taxon>
    </lineage>
</organism>
<keyword evidence="1" id="KW-0805">Transcription regulation</keyword>
<dbReference type="EMBL" id="BOOR01000018">
    <property type="protein sequence ID" value="GII54593.1"/>
    <property type="molecule type" value="Genomic_DNA"/>
</dbReference>
<evidence type="ECO:0000256" key="4">
    <source>
        <dbReference type="SAM" id="MobiDB-lite"/>
    </source>
</evidence>
<evidence type="ECO:0000259" key="5">
    <source>
        <dbReference type="PROSITE" id="PS51118"/>
    </source>
</evidence>
<dbReference type="AlphaFoldDB" id="A0A8J3V0I9"/>
<reference evidence="6" key="1">
    <citation type="submission" date="2021-01" db="EMBL/GenBank/DDBJ databases">
        <title>Whole genome shotgun sequence of Planotetraspora thailandica NBRC 104271.</title>
        <authorList>
            <person name="Komaki H."/>
            <person name="Tamura T."/>
        </authorList>
    </citation>
    <scope>NUCLEOTIDE SEQUENCE</scope>
    <source>
        <strain evidence="6">NBRC 104271</strain>
    </source>
</reference>
<evidence type="ECO:0000256" key="2">
    <source>
        <dbReference type="ARBA" id="ARBA00023125"/>
    </source>
</evidence>
<sequence length="140" mass="15615">MRTTDHDHLPARGKAPMTDVAEADSPACTYELVRSVLDRVGDKWTVVIVCELGNGPRRFNELRRLASPITQRMLTVTLRGLERDGLVSRTVHPTVPPQVEYALTGVGRTLLTIVRDLADWTEANLDHIRTARAGYDRVQG</sequence>
<keyword evidence="7" id="KW-1185">Reference proteome</keyword>
<keyword evidence="2" id="KW-0238">DNA-binding</keyword>
<dbReference type="InterPro" id="IPR036388">
    <property type="entry name" value="WH-like_DNA-bd_sf"/>
</dbReference>
<evidence type="ECO:0000313" key="6">
    <source>
        <dbReference type="EMBL" id="GII54593.1"/>
    </source>
</evidence>
<dbReference type="Gene3D" id="1.10.10.10">
    <property type="entry name" value="Winged helix-like DNA-binding domain superfamily/Winged helix DNA-binding domain"/>
    <property type="match status" value="1"/>
</dbReference>
<dbReference type="InterPro" id="IPR002577">
    <property type="entry name" value="HTH_HxlR"/>
</dbReference>
<feature type="domain" description="HTH hxlR-type" evidence="5">
    <location>
        <begin position="28"/>
        <end position="129"/>
    </location>
</feature>
<protein>
    <submittedName>
        <fullName evidence="6">Transcriptional regulator</fullName>
    </submittedName>
</protein>
<dbReference type="Pfam" id="PF01638">
    <property type="entry name" value="HxlR"/>
    <property type="match status" value="1"/>
</dbReference>
<evidence type="ECO:0000256" key="1">
    <source>
        <dbReference type="ARBA" id="ARBA00023015"/>
    </source>
</evidence>
<accession>A0A8J3V0I9</accession>
<feature type="compositionally biased region" description="Basic and acidic residues" evidence="4">
    <location>
        <begin position="1"/>
        <end position="10"/>
    </location>
</feature>
<keyword evidence="3" id="KW-0804">Transcription</keyword>
<dbReference type="PANTHER" id="PTHR33204:SF39">
    <property type="entry name" value="TRANSCRIPTIONAL REGULATORY PROTEIN"/>
    <property type="match status" value="1"/>
</dbReference>
<dbReference type="SUPFAM" id="SSF46785">
    <property type="entry name" value="Winged helix' DNA-binding domain"/>
    <property type="match status" value="1"/>
</dbReference>